<evidence type="ECO:0000256" key="4">
    <source>
        <dbReference type="ARBA" id="ARBA00023163"/>
    </source>
</evidence>
<dbReference type="PROSITE" id="PS50043">
    <property type="entry name" value="HTH_LUXR_2"/>
    <property type="match status" value="1"/>
</dbReference>
<dbReference type="SMART" id="SM00448">
    <property type="entry name" value="REC"/>
    <property type="match status" value="1"/>
</dbReference>
<feature type="domain" description="Response regulatory" evidence="7">
    <location>
        <begin position="3"/>
        <end position="119"/>
    </location>
</feature>
<dbReference type="SUPFAM" id="SSF46894">
    <property type="entry name" value="C-terminal effector domain of the bipartite response regulators"/>
    <property type="match status" value="1"/>
</dbReference>
<dbReference type="Pfam" id="PF00196">
    <property type="entry name" value="GerE"/>
    <property type="match status" value="1"/>
</dbReference>
<evidence type="ECO:0000259" key="6">
    <source>
        <dbReference type="PROSITE" id="PS50043"/>
    </source>
</evidence>
<dbReference type="PANTHER" id="PTHR43214:SF24">
    <property type="entry name" value="TRANSCRIPTIONAL REGULATORY PROTEIN NARL-RELATED"/>
    <property type="match status" value="1"/>
</dbReference>
<keyword evidence="3" id="KW-0238">DNA-binding</keyword>
<dbReference type="InterPro" id="IPR011006">
    <property type="entry name" value="CheY-like_superfamily"/>
</dbReference>
<proteinExistence type="predicted"/>
<feature type="domain" description="HTH luxR-type" evidence="6">
    <location>
        <begin position="146"/>
        <end position="211"/>
    </location>
</feature>
<dbReference type="PROSITE" id="PS50110">
    <property type="entry name" value="RESPONSE_REGULATORY"/>
    <property type="match status" value="1"/>
</dbReference>
<sequence>MISVLLVDDQTLVRQGIRSLLELSDAVQVVAEAADGEQAIELIPSVGPDVVLLDMRMPGKSGLDVLRILAERKQLPPTIILTTFDDDELVLAGLQAGARGYLLKDVTLEQLVEAVKTVAEGGSLVRPAVSQRLLSGLDKMQNSFASLDQPDPLTERETEILRLMAGGYSNREIANSLNVAEGTVKNHVSNILSKLGVRDRTRAVLKAFELGLV</sequence>
<dbReference type="OrthoDB" id="9796655at2"/>
<keyword evidence="4" id="KW-0804">Transcription</keyword>
<dbReference type="GO" id="GO:0006355">
    <property type="term" value="P:regulation of DNA-templated transcription"/>
    <property type="evidence" value="ECO:0007669"/>
    <property type="project" value="InterPro"/>
</dbReference>
<comment type="caution">
    <text evidence="8">The sequence shown here is derived from an EMBL/GenBank/DDBJ whole genome shotgun (WGS) entry which is preliminary data.</text>
</comment>
<dbReference type="InterPro" id="IPR001789">
    <property type="entry name" value="Sig_transdc_resp-reg_receiver"/>
</dbReference>
<keyword evidence="9" id="KW-1185">Reference proteome</keyword>
<dbReference type="Proteomes" id="UP000294599">
    <property type="component" value="Unassembled WGS sequence"/>
</dbReference>
<protein>
    <submittedName>
        <fullName evidence="8">LuxR family two component transcriptional regulator</fullName>
    </submittedName>
</protein>
<dbReference type="EMBL" id="SMAF01000018">
    <property type="protein sequence ID" value="TCS95353.1"/>
    <property type="molecule type" value="Genomic_DNA"/>
</dbReference>
<dbReference type="CDD" id="cd17535">
    <property type="entry name" value="REC_NarL-like"/>
    <property type="match status" value="1"/>
</dbReference>
<feature type="modified residue" description="4-aspartylphosphate" evidence="5">
    <location>
        <position position="54"/>
    </location>
</feature>
<dbReference type="InterPro" id="IPR000792">
    <property type="entry name" value="Tscrpt_reg_LuxR_C"/>
</dbReference>
<evidence type="ECO:0000256" key="1">
    <source>
        <dbReference type="ARBA" id="ARBA00022553"/>
    </source>
</evidence>
<keyword evidence="2" id="KW-0805">Transcription regulation</keyword>
<evidence type="ECO:0000313" key="8">
    <source>
        <dbReference type="EMBL" id="TCS95353.1"/>
    </source>
</evidence>
<dbReference type="SUPFAM" id="SSF52172">
    <property type="entry name" value="CheY-like"/>
    <property type="match status" value="1"/>
</dbReference>
<dbReference type="InterPro" id="IPR039420">
    <property type="entry name" value="WalR-like"/>
</dbReference>
<dbReference type="InterPro" id="IPR058245">
    <property type="entry name" value="NreC/VraR/RcsB-like_REC"/>
</dbReference>
<organism evidence="8 9">
    <name type="scientific">Pseudofulvimonas gallinarii</name>
    <dbReference type="NCBI Taxonomy" id="634155"/>
    <lineage>
        <taxon>Bacteria</taxon>
        <taxon>Pseudomonadati</taxon>
        <taxon>Pseudomonadota</taxon>
        <taxon>Gammaproteobacteria</taxon>
        <taxon>Lysobacterales</taxon>
        <taxon>Rhodanobacteraceae</taxon>
        <taxon>Pseudofulvimonas</taxon>
    </lineage>
</organism>
<dbReference type="AlphaFoldDB" id="A0A4S3KU69"/>
<dbReference type="CDD" id="cd06170">
    <property type="entry name" value="LuxR_C_like"/>
    <property type="match status" value="1"/>
</dbReference>
<dbReference type="RefSeq" id="WP_123522798.1">
    <property type="nucleotide sequence ID" value="NZ_JBHLWF010000011.1"/>
</dbReference>
<dbReference type="PROSITE" id="PS00622">
    <property type="entry name" value="HTH_LUXR_1"/>
    <property type="match status" value="1"/>
</dbReference>
<evidence type="ECO:0000313" key="9">
    <source>
        <dbReference type="Proteomes" id="UP000294599"/>
    </source>
</evidence>
<dbReference type="SMART" id="SM00421">
    <property type="entry name" value="HTH_LUXR"/>
    <property type="match status" value="1"/>
</dbReference>
<dbReference type="GO" id="GO:0003677">
    <property type="term" value="F:DNA binding"/>
    <property type="evidence" value="ECO:0007669"/>
    <property type="project" value="UniProtKB-KW"/>
</dbReference>
<dbReference type="Pfam" id="PF00072">
    <property type="entry name" value="Response_reg"/>
    <property type="match status" value="1"/>
</dbReference>
<evidence type="ECO:0000259" key="7">
    <source>
        <dbReference type="PROSITE" id="PS50110"/>
    </source>
</evidence>
<evidence type="ECO:0000256" key="3">
    <source>
        <dbReference type="ARBA" id="ARBA00023125"/>
    </source>
</evidence>
<dbReference type="PANTHER" id="PTHR43214">
    <property type="entry name" value="TWO-COMPONENT RESPONSE REGULATOR"/>
    <property type="match status" value="1"/>
</dbReference>
<gene>
    <name evidence="8" type="ORF">EDC25_11842</name>
</gene>
<name>A0A4S3KU69_9GAMM</name>
<dbReference type="InterPro" id="IPR016032">
    <property type="entry name" value="Sig_transdc_resp-reg_C-effctor"/>
</dbReference>
<dbReference type="PRINTS" id="PR00038">
    <property type="entry name" value="HTHLUXR"/>
</dbReference>
<dbReference type="GO" id="GO:0000160">
    <property type="term" value="P:phosphorelay signal transduction system"/>
    <property type="evidence" value="ECO:0007669"/>
    <property type="project" value="InterPro"/>
</dbReference>
<accession>A0A4S3KU69</accession>
<keyword evidence="1 5" id="KW-0597">Phosphoprotein</keyword>
<evidence type="ECO:0000256" key="5">
    <source>
        <dbReference type="PROSITE-ProRule" id="PRU00169"/>
    </source>
</evidence>
<reference evidence="8 9" key="1">
    <citation type="submission" date="2019-03" db="EMBL/GenBank/DDBJ databases">
        <title>Genomic Encyclopedia of Type Strains, Phase IV (KMG-IV): sequencing the most valuable type-strain genomes for metagenomic binning, comparative biology and taxonomic classification.</title>
        <authorList>
            <person name="Goeker M."/>
        </authorList>
    </citation>
    <scope>NUCLEOTIDE SEQUENCE [LARGE SCALE GENOMIC DNA]</scope>
    <source>
        <strain evidence="8 9">DSM 21944</strain>
    </source>
</reference>
<evidence type="ECO:0000256" key="2">
    <source>
        <dbReference type="ARBA" id="ARBA00023015"/>
    </source>
</evidence>
<dbReference type="Gene3D" id="3.40.50.2300">
    <property type="match status" value="1"/>
</dbReference>